<dbReference type="Gene3D" id="3.40.50.1000">
    <property type="entry name" value="HAD superfamily/HAD-like"/>
    <property type="match status" value="1"/>
</dbReference>
<dbReference type="InterPro" id="IPR023198">
    <property type="entry name" value="PGP-like_dom2"/>
</dbReference>
<sequence length="1391" mass="156567">MAYQPRARKRIRALCRGPDGSAFQRCESCGLSVPIALIDMHACEIEKNARKKVKSSCVSGKVEEQSVSFGASNVAAWKEENLLNLSCEAVKACLTYAMFGDLCREELMKTCKGETRFEIEKKGFEDWKTMSKEERLPFCLKADKVNSAYERLLQKEEDEIQLVDDGADSAEVGKYDKDYVNHEFYSDSEGSDELQFSHSGTHWSFCSEDSYVISLFRLSVTVYFSNNKYGIKQVVYWQYLVPSIALIGHDYSAGSHKLVTSKMENALSFRSLYLLHSAPTSFPSHVPTRLKLSKLERSISPGRHRDKSLLITQAFGSGRQPNGFPNLPNKIFMEEVIGAEYGEGFETFRPEGPLKVDVDFLNDKMQEGFLQRIRYAMKPDEAYGLIFSWDNVVADTRTLRFHAWEQLASEEGKEIPEDENVQKFLLQAGADDVLRKILHWGKAEDDMDRLKARIAMLYYENLIKHSEPISGLKEWLDAVATSRIPCAVVSSLDRKNMVDALDRMGLRKYFQATVSEEDGMDSIAHRFLSAAVKLDRKPSKCVVFEDDPRGITAAHNCTMMAIALIGAHPAYVLRQADLAVASFNELSVINLRRLFAHKGSNFMDPQKQIEERTPPRRNPRGSKVSAGLVQAGPIRGLACLLKKFSVPAVYKITSPVTTILLRINGPILHSPNGPKPNLHSCRKSPSGYTQTVDRQHKEQLRRRQGAASIRRAGGGIEKEDGERPTRRRQRQREIRRAAVASAMVDNLEGALKNEWNTRDLKILTSQIKDHESLIRLKRRWLMDLPLSITELKKMEEILPPNDKVLPESFIREDDVSYEDIRTVIEMGFEAHSCGTERQHTQEDVQVFNQRECLQKICSLLDDMSNKGLCSLIEVLTGGMINFEKTNLSMKRTIKELLPKLTANRNNISKTKLKQISLLLQDPKNFKGGQLVCSTASEAYRAAAIDVLDRLTNFHWRARLAMRRKLNGVKSYVPTLHPPRSGQSTKELCRTLKHMCMKFLSDLRDVDEPAEELAGALGVAGLTLKLLKNCPDVRDFRKFSPEIEALQNDIAKAIHLINLPKRVSLIELKKVQVLLDPNLKLSNDSLRNAVRGLLTEYLFECSDMDSFPDSLVEAVNIINTRSQFPSLKKRRSSKSLSSPQEFMGDVIQKEVEHVLTVSALAKEVALNIIPEHEFDEDFARAYLEDFAGNNYLCISDDERVGGIPGHYELRSSDSYDGKSESIGETKLVKSGSPSPTSKAYDDCSPFCSPDQGLAMSLESMHIPKIDWDETDSSDCSLFCKKSNVLDASHNGVKSEEGTSSYSTNPNCVSSEFLLETDIVNQHSRSCNKYLQVQEACDASSMVAYRFVGRLLDKLADIEGLKLCKGNRLYLGGDSSGVDDSEGNVILYPFKFM</sequence>
<feature type="region of interest" description="Disordered" evidence="1">
    <location>
        <begin position="669"/>
        <end position="731"/>
    </location>
</feature>
<keyword evidence="3" id="KW-1185">Reference proteome</keyword>
<dbReference type="SUPFAM" id="SSF47095">
    <property type="entry name" value="HMG-box"/>
    <property type="match status" value="1"/>
</dbReference>
<dbReference type="InterPro" id="IPR023214">
    <property type="entry name" value="HAD_sf"/>
</dbReference>
<gene>
    <name evidence="2" type="ORF">STAS_28234</name>
</gene>
<dbReference type="Pfam" id="PF13419">
    <property type="entry name" value="HAD_2"/>
    <property type="match status" value="1"/>
</dbReference>
<organism evidence="2 3">
    <name type="scientific">Striga asiatica</name>
    <name type="common">Asiatic witchweed</name>
    <name type="synonym">Buchnera asiatica</name>
    <dbReference type="NCBI Taxonomy" id="4170"/>
    <lineage>
        <taxon>Eukaryota</taxon>
        <taxon>Viridiplantae</taxon>
        <taxon>Streptophyta</taxon>
        <taxon>Embryophyta</taxon>
        <taxon>Tracheophyta</taxon>
        <taxon>Spermatophyta</taxon>
        <taxon>Magnoliopsida</taxon>
        <taxon>eudicotyledons</taxon>
        <taxon>Gunneridae</taxon>
        <taxon>Pentapetalae</taxon>
        <taxon>asterids</taxon>
        <taxon>lamiids</taxon>
        <taxon>Lamiales</taxon>
        <taxon>Orobanchaceae</taxon>
        <taxon>Buchnereae</taxon>
        <taxon>Striga</taxon>
    </lineage>
</organism>
<dbReference type="OrthoDB" id="40579at2759"/>
<dbReference type="Proteomes" id="UP000325081">
    <property type="component" value="Unassembled WGS sequence"/>
</dbReference>
<feature type="region of interest" description="Disordered" evidence="1">
    <location>
        <begin position="1212"/>
        <end position="1240"/>
    </location>
</feature>
<evidence type="ECO:0000256" key="1">
    <source>
        <dbReference type="SAM" id="MobiDB-lite"/>
    </source>
</evidence>
<accession>A0A5A7QZM8</accession>
<feature type="region of interest" description="Disordered" evidence="1">
    <location>
        <begin position="605"/>
        <end position="627"/>
    </location>
</feature>
<reference evidence="3" key="1">
    <citation type="journal article" date="2019" name="Curr. Biol.">
        <title>Genome Sequence of Striga asiatica Provides Insight into the Evolution of Plant Parasitism.</title>
        <authorList>
            <person name="Yoshida S."/>
            <person name="Kim S."/>
            <person name="Wafula E.K."/>
            <person name="Tanskanen J."/>
            <person name="Kim Y.M."/>
            <person name="Honaas L."/>
            <person name="Yang Z."/>
            <person name="Spallek T."/>
            <person name="Conn C.E."/>
            <person name="Ichihashi Y."/>
            <person name="Cheong K."/>
            <person name="Cui S."/>
            <person name="Der J.P."/>
            <person name="Gundlach H."/>
            <person name="Jiao Y."/>
            <person name="Hori C."/>
            <person name="Ishida J.K."/>
            <person name="Kasahara H."/>
            <person name="Kiba T."/>
            <person name="Kim M.S."/>
            <person name="Koo N."/>
            <person name="Laohavisit A."/>
            <person name="Lee Y.H."/>
            <person name="Lumba S."/>
            <person name="McCourt P."/>
            <person name="Mortimer J.C."/>
            <person name="Mutuku J.M."/>
            <person name="Nomura T."/>
            <person name="Sasaki-Sekimoto Y."/>
            <person name="Seto Y."/>
            <person name="Wang Y."/>
            <person name="Wakatake T."/>
            <person name="Sakakibara H."/>
            <person name="Demura T."/>
            <person name="Yamaguchi S."/>
            <person name="Yoneyama K."/>
            <person name="Manabe R.I."/>
            <person name="Nelson D.C."/>
            <person name="Schulman A.H."/>
            <person name="Timko M.P."/>
            <person name="dePamphilis C.W."/>
            <person name="Choi D."/>
            <person name="Shirasu K."/>
        </authorList>
    </citation>
    <scope>NUCLEOTIDE SEQUENCE [LARGE SCALE GENOMIC DNA]</scope>
    <source>
        <strain evidence="3">cv. UVA1</strain>
    </source>
</reference>
<dbReference type="InterPro" id="IPR036412">
    <property type="entry name" value="HAD-like_sf"/>
</dbReference>
<feature type="compositionally biased region" description="Basic and acidic residues" evidence="1">
    <location>
        <begin position="1212"/>
        <end position="1226"/>
    </location>
</feature>
<dbReference type="EMBL" id="BKCP01009404">
    <property type="protein sequence ID" value="GER50893.1"/>
    <property type="molecule type" value="Genomic_DNA"/>
</dbReference>
<dbReference type="PANTHER" id="PTHR47858:SF2">
    <property type="entry name" value="HALOACID DEHALOGENASE-LIKE HYDROLASE (HAD) SUPERFAMILY PROTEIN"/>
    <property type="match status" value="1"/>
</dbReference>
<evidence type="ECO:0000313" key="3">
    <source>
        <dbReference type="Proteomes" id="UP000325081"/>
    </source>
</evidence>
<keyword evidence="2" id="KW-0378">Hydrolase</keyword>
<dbReference type="SUPFAM" id="SSF56784">
    <property type="entry name" value="HAD-like"/>
    <property type="match status" value="1"/>
</dbReference>
<proteinExistence type="predicted"/>
<dbReference type="InterPro" id="IPR041492">
    <property type="entry name" value="HAD_2"/>
</dbReference>
<evidence type="ECO:0000313" key="2">
    <source>
        <dbReference type="EMBL" id="GER50893.1"/>
    </source>
</evidence>
<dbReference type="GO" id="GO:0016787">
    <property type="term" value="F:hydrolase activity"/>
    <property type="evidence" value="ECO:0007669"/>
    <property type="project" value="UniProtKB-KW"/>
</dbReference>
<protein>
    <submittedName>
        <fullName evidence="2">Haloacid dehalogenase-like hydrolase superfamily protein</fullName>
    </submittedName>
</protein>
<comment type="caution">
    <text evidence="2">The sequence shown here is derived from an EMBL/GenBank/DDBJ whole genome shotgun (WGS) entry which is preliminary data.</text>
</comment>
<dbReference type="InterPro" id="IPR036910">
    <property type="entry name" value="HMG_box_dom_sf"/>
</dbReference>
<dbReference type="Gene3D" id="1.10.30.10">
    <property type="entry name" value="High mobility group box domain"/>
    <property type="match status" value="1"/>
</dbReference>
<dbReference type="CDD" id="cd07505">
    <property type="entry name" value="HAD_BPGM-like"/>
    <property type="match status" value="1"/>
</dbReference>
<name>A0A5A7QZM8_STRAF</name>
<dbReference type="PANTHER" id="PTHR47858">
    <property type="entry name" value="HALOACID DEHALOGENASE-LIKE HYDROLASE (HAD) SUPERFAMILY PROTEIN"/>
    <property type="match status" value="1"/>
</dbReference>
<dbReference type="Gene3D" id="1.10.150.240">
    <property type="entry name" value="Putative phosphatase, domain 2"/>
    <property type="match status" value="1"/>
</dbReference>